<keyword evidence="4" id="KW-0540">Nuclease</keyword>
<comment type="cofactor">
    <cofactor evidence="1">
        <name>a divalent metal cation</name>
        <dbReference type="ChEBI" id="CHEBI:60240"/>
    </cofactor>
</comment>
<keyword evidence="11" id="KW-1185">Reference proteome</keyword>
<keyword evidence="7" id="KW-0539">Nucleus</keyword>
<evidence type="ECO:0000259" key="9">
    <source>
        <dbReference type="Pfam" id="PF13359"/>
    </source>
</evidence>
<keyword evidence="8" id="KW-1133">Transmembrane helix</keyword>
<comment type="subcellular location">
    <subcellularLocation>
        <location evidence="2">Nucleus</location>
    </subcellularLocation>
</comment>
<evidence type="ECO:0000256" key="2">
    <source>
        <dbReference type="ARBA" id="ARBA00004123"/>
    </source>
</evidence>
<evidence type="ECO:0000256" key="1">
    <source>
        <dbReference type="ARBA" id="ARBA00001968"/>
    </source>
</evidence>
<dbReference type="PANTHER" id="PTHR22930">
    <property type="match status" value="1"/>
</dbReference>
<feature type="domain" description="DDE Tnp4" evidence="9">
    <location>
        <begin position="94"/>
        <end position="229"/>
    </location>
</feature>
<evidence type="ECO:0000313" key="11">
    <source>
        <dbReference type="Proteomes" id="UP001159363"/>
    </source>
</evidence>
<dbReference type="InterPro" id="IPR045249">
    <property type="entry name" value="HARBI1-like"/>
</dbReference>
<evidence type="ECO:0000256" key="5">
    <source>
        <dbReference type="ARBA" id="ARBA00022723"/>
    </source>
</evidence>
<name>A0ABQ9G890_9NEOP</name>
<dbReference type="PANTHER" id="PTHR22930:SF269">
    <property type="entry name" value="NUCLEASE HARBI1-LIKE PROTEIN"/>
    <property type="match status" value="1"/>
</dbReference>
<sequence>MVFDKLREDDSKHMNFYSMSRNTNIWNCISPPEMLATTYLAIGNTFTDLLYICEKIWMILCWANMSAPTTSKWMDIAHQFKVMVNFLNCIGAVNGKHITIIKPQDSGSIFYNYKCYYSLVVMVVVDTNYDYIYVDVCAYGNDYDSNKLLFGKICRTEEELSCVFVGDEVFALHSNFLRPYCGRELDHMKCFVECAFGIMSNKWRIFHRPLNVSTDLAVDIVKACCILQNFIHKDKGLSTTFVDTIMDENSELSTLPRSQAVRGSLGANAIRYRFANYFVSECGRIPLVSQNWQFLNQRNQYITINNEFCTHFDNKQCTTLSKPLAVSLPDRGQEHVTTSERVHTAHRLPAGSTIFACENLLDVSGWLVFMVVSHSPLPCVLALLHILVISVSLDLKMLPQDISEVVAPKYTYSSPLSSWRNRNGSGMSRSMGRGKKLWWHCASDLCVGNMIWHFTVAADVVCWAMGGACGAVIITDMVDKMTT</sequence>
<reference evidence="10 11" key="1">
    <citation type="submission" date="2023-02" db="EMBL/GenBank/DDBJ databases">
        <title>LHISI_Scaffold_Assembly.</title>
        <authorList>
            <person name="Stuart O.P."/>
            <person name="Cleave R."/>
            <person name="Magrath M.J.L."/>
            <person name="Mikheyev A.S."/>
        </authorList>
    </citation>
    <scope>NUCLEOTIDE SEQUENCE [LARGE SCALE GENOMIC DNA]</scope>
    <source>
        <strain evidence="10">Daus_M_001</strain>
        <tissue evidence="10">Leg muscle</tissue>
    </source>
</reference>
<organism evidence="10 11">
    <name type="scientific">Dryococelus australis</name>
    <dbReference type="NCBI Taxonomy" id="614101"/>
    <lineage>
        <taxon>Eukaryota</taxon>
        <taxon>Metazoa</taxon>
        <taxon>Ecdysozoa</taxon>
        <taxon>Arthropoda</taxon>
        <taxon>Hexapoda</taxon>
        <taxon>Insecta</taxon>
        <taxon>Pterygota</taxon>
        <taxon>Neoptera</taxon>
        <taxon>Polyneoptera</taxon>
        <taxon>Phasmatodea</taxon>
        <taxon>Verophasmatodea</taxon>
        <taxon>Anareolatae</taxon>
        <taxon>Phasmatidae</taxon>
        <taxon>Eurycanthinae</taxon>
        <taxon>Dryococelus</taxon>
    </lineage>
</organism>
<dbReference type="Proteomes" id="UP001159363">
    <property type="component" value="Chromosome 13"/>
</dbReference>
<evidence type="ECO:0000256" key="6">
    <source>
        <dbReference type="ARBA" id="ARBA00022801"/>
    </source>
</evidence>
<evidence type="ECO:0000256" key="7">
    <source>
        <dbReference type="ARBA" id="ARBA00023242"/>
    </source>
</evidence>
<evidence type="ECO:0000256" key="3">
    <source>
        <dbReference type="ARBA" id="ARBA00006958"/>
    </source>
</evidence>
<evidence type="ECO:0000313" key="10">
    <source>
        <dbReference type="EMBL" id="KAJ8868503.1"/>
    </source>
</evidence>
<evidence type="ECO:0000256" key="4">
    <source>
        <dbReference type="ARBA" id="ARBA00022722"/>
    </source>
</evidence>
<comment type="caution">
    <text evidence="10">The sequence shown here is derived from an EMBL/GenBank/DDBJ whole genome shotgun (WGS) entry which is preliminary data.</text>
</comment>
<keyword evidence="8" id="KW-0812">Transmembrane</keyword>
<gene>
    <name evidence="10" type="ORF">PR048_030031</name>
</gene>
<dbReference type="Pfam" id="PF13359">
    <property type="entry name" value="DDE_Tnp_4"/>
    <property type="match status" value="1"/>
</dbReference>
<dbReference type="EMBL" id="JARBHB010000014">
    <property type="protein sequence ID" value="KAJ8868503.1"/>
    <property type="molecule type" value="Genomic_DNA"/>
</dbReference>
<protein>
    <recommendedName>
        <fullName evidence="9">DDE Tnp4 domain-containing protein</fullName>
    </recommendedName>
</protein>
<keyword evidence="6" id="KW-0378">Hydrolase</keyword>
<keyword evidence="5" id="KW-0479">Metal-binding</keyword>
<feature type="transmembrane region" description="Helical" evidence="8">
    <location>
        <begin position="460"/>
        <end position="478"/>
    </location>
</feature>
<accession>A0ABQ9G890</accession>
<comment type="similarity">
    <text evidence="3">Belongs to the HARBI1 family.</text>
</comment>
<evidence type="ECO:0000256" key="8">
    <source>
        <dbReference type="SAM" id="Phobius"/>
    </source>
</evidence>
<dbReference type="InterPro" id="IPR027806">
    <property type="entry name" value="HARBI1_dom"/>
</dbReference>
<proteinExistence type="inferred from homology"/>
<keyword evidence="8" id="KW-0472">Membrane</keyword>